<feature type="region of interest" description="Disordered" evidence="1">
    <location>
        <begin position="200"/>
        <end position="267"/>
    </location>
</feature>
<dbReference type="SMART" id="SM00315">
    <property type="entry name" value="RGS"/>
    <property type="match status" value="1"/>
</dbReference>
<feature type="compositionally biased region" description="Polar residues" evidence="1">
    <location>
        <begin position="208"/>
        <end position="225"/>
    </location>
</feature>
<dbReference type="PROSITE" id="PS50132">
    <property type="entry name" value="RGS"/>
    <property type="match status" value="1"/>
</dbReference>
<gene>
    <name evidence="3" type="ORF">L207DRAFT_541932</name>
</gene>
<feature type="domain" description="RGS" evidence="2">
    <location>
        <begin position="84"/>
        <end position="199"/>
    </location>
</feature>
<dbReference type="EMBL" id="KZ613941">
    <property type="protein sequence ID" value="PMD44033.1"/>
    <property type="molecule type" value="Genomic_DNA"/>
</dbReference>
<feature type="compositionally biased region" description="Polar residues" evidence="1">
    <location>
        <begin position="246"/>
        <end position="267"/>
    </location>
</feature>
<dbReference type="OrthoDB" id="10266999at2759"/>
<dbReference type="SUPFAM" id="SSF48097">
    <property type="entry name" value="Regulator of G-protein signaling, RGS"/>
    <property type="match status" value="1"/>
</dbReference>
<evidence type="ECO:0000259" key="2">
    <source>
        <dbReference type="PROSITE" id="PS50132"/>
    </source>
</evidence>
<dbReference type="Proteomes" id="UP000235786">
    <property type="component" value="Unassembled WGS sequence"/>
</dbReference>
<dbReference type="PANTHER" id="PTHR10845:SF267">
    <property type="entry name" value="REGULATOR OF G PROTEIN SIGNALING DOMAIN PROTEIN (AFU_ORTHOLOGUE AFUA_6G06860)"/>
    <property type="match status" value="1"/>
</dbReference>
<dbReference type="Gene3D" id="1.10.167.10">
    <property type="entry name" value="Regulator of G-protein Signalling 4, domain 2"/>
    <property type="match status" value="1"/>
</dbReference>
<dbReference type="InterPro" id="IPR036305">
    <property type="entry name" value="RGS_sf"/>
</dbReference>
<keyword evidence="4" id="KW-1185">Reference proteome</keyword>
<protein>
    <recommendedName>
        <fullName evidence="2">RGS domain-containing protein</fullName>
    </recommendedName>
</protein>
<name>A0A2J6RZU3_HYAVF</name>
<dbReference type="Pfam" id="PF00615">
    <property type="entry name" value="RGS"/>
    <property type="match status" value="1"/>
</dbReference>
<evidence type="ECO:0000313" key="3">
    <source>
        <dbReference type="EMBL" id="PMD44033.1"/>
    </source>
</evidence>
<sequence length="676" mass="73141">MRRSKIRKPPSLHIHISSRETSPRCSSVLSDWDADDESFMSSGDFASSRPLSLSIPTGPYCPRRPTLQEVLSNTAPPPWTISAFTAYLSQNHCLETLEFTIEADRYTKQYQEIAAKDPNTPVSPNTPDFENVRTLWQKLLDNYITPNAPREVNLPSDIRDHLLTLPYTELPPDPIALEPAVKIVFELMDESVLVPFLNSVAPSRGPETVSTPWTSDESMSDTFMSGSLDERSLSPAKSRHQRDGSPPSSGTAADTLSQSYSGPSIRQSFHSNITGALGLSRLSANLSGTSSGEGVESMTDDSTDSPSPAGSALEPMTPPNTPPTSNAEFGDVSPGTSPHTTHSGWKKMGDRLRWKKSRDKGGSPVLEAHPGSPVEITARRPFLPMSAAAQRLYHGSDEELLKFERTKLGKIEEGVTKDGVAAKGYFSVGNRAAGSEIDSAKFPAKRMQVAGPQPFFIPAKVPEDEEVPQLPVPLPSPALAPPVTTPGSVIGDEKSMVDTSVESTAMDFEFETDNGIWISAHPIAHKSQTSLSTVTTAASTIMDDRYSQYSHGALTLDTSVASSAASMMSSTGSIQSASTATSSDIYGWEEELDRKVSLESGNHGWGYVQRIPQSARVAGSRSRAGVQEYQFRVPDRKRKSLLYRVLNLSGSRRASVEDVSLPGVIRPQNDCPTTSA</sequence>
<dbReference type="InterPro" id="IPR016137">
    <property type="entry name" value="RGS"/>
</dbReference>
<dbReference type="PANTHER" id="PTHR10845">
    <property type="entry name" value="REGULATOR OF G PROTEIN SIGNALING"/>
    <property type="match status" value="1"/>
</dbReference>
<dbReference type="InterPro" id="IPR044926">
    <property type="entry name" value="RGS_subdomain_2"/>
</dbReference>
<dbReference type="CDD" id="cd07440">
    <property type="entry name" value="RGS"/>
    <property type="match status" value="1"/>
</dbReference>
<reference evidence="3 4" key="1">
    <citation type="submission" date="2016-04" db="EMBL/GenBank/DDBJ databases">
        <title>A degradative enzymes factory behind the ericoid mycorrhizal symbiosis.</title>
        <authorList>
            <consortium name="DOE Joint Genome Institute"/>
            <person name="Martino E."/>
            <person name="Morin E."/>
            <person name="Grelet G."/>
            <person name="Kuo A."/>
            <person name="Kohler A."/>
            <person name="Daghino S."/>
            <person name="Barry K."/>
            <person name="Choi C."/>
            <person name="Cichocki N."/>
            <person name="Clum A."/>
            <person name="Copeland A."/>
            <person name="Hainaut M."/>
            <person name="Haridas S."/>
            <person name="Labutti K."/>
            <person name="Lindquist E."/>
            <person name="Lipzen A."/>
            <person name="Khouja H.-R."/>
            <person name="Murat C."/>
            <person name="Ohm R."/>
            <person name="Olson A."/>
            <person name="Spatafora J."/>
            <person name="Veneault-Fourrey C."/>
            <person name="Henrissat B."/>
            <person name="Grigoriev I."/>
            <person name="Martin F."/>
            <person name="Perotto S."/>
        </authorList>
    </citation>
    <scope>NUCLEOTIDE SEQUENCE [LARGE SCALE GENOMIC DNA]</scope>
    <source>
        <strain evidence="3 4">F</strain>
    </source>
</reference>
<accession>A0A2J6RZU3</accession>
<organism evidence="3 4">
    <name type="scientific">Hyaloscypha variabilis (strain UAMH 11265 / GT02V1 / F)</name>
    <name type="common">Meliniomyces variabilis</name>
    <dbReference type="NCBI Taxonomy" id="1149755"/>
    <lineage>
        <taxon>Eukaryota</taxon>
        <taxon>Fungi</taxon>
        <taxon>Dikarya</taxon>
        <taxon>Ascomycota</taxon>
        <taxon>Pezizomycotina</taxon>
        <taxon>Leotiomycetes</taxon>
        <taxon>Helotiales</taxon>
        <taxon>Hyaloscyphaceae</taxon>
        <taxon>Hyaloscypha</taxon>
        <taxon>Hyaloscypha variabilis</taxon>
    </lineage>
</organism>
<evidence type="ECO:0000313" key="4">
    <source>
        <dbReference type="Proteomes" id="UP000235786"/>
    </source>
</evidence>
<feature type="compositionally biased region" description="Polar residues" evidence="1">
    <location>
        <begin position="334"/>
        <end position="343"/>
    </location>
</feature>
<evidence type="ECO:0000256" key="1">
    <source>
        <dbReference type="SAM" id="MobiDB-lite"/>
    </source>
</evidence>
<feature type="region of interest" description="Disordered" evidence="1">
    <location>
        <begin position="287"/>
        <end position="373"/>
    </location>
</feature>
<dbReference type="AlphaFoldDB" id="A0A2J6RZU3"/>
<proteinExistence type="predicted"/>